<dbReference type="EMBL" id="JAFKDB010000002">
    <property type="protein sequence ID" value="MBN7768300.1"/>
    <property type="molecule type" value="Genomic_DNA"/>
</dbReference>
<gene>
    <name evidence="1" type="ORF">JYP53_00090</name>
</gene>
<sequence>MNIPIEIERFLSSGLSASRQIDIGFEIFEFPDLGGVMKFQEGYRINGVTKERETSWPENWVVFGCSNSDPLIYNTDDGTVMFGRHGAGTWKPVTLFSSIAEMSACLMALSDVVLDADDHLYDADFNIKPRYVDAMKRAVSELMGDEQGNVIIESFEITSY</sequence>
<proteinExistence type="predicted"/>
<keyword evidence="2" id="KW-1185">Reference proteome</keyword>
<evidence type="ECO:0008006" key="3">
    <source>
        <dbReference type="Google" id="ProtNLM"/>
    </source>
</evidence>
<organism evidence="1 2">
    <name type="scientific">Marinobacter daepoensis</name>
    <dbReference type="NCBI Taxonomy" id="262077"/>
    <lineage>
        <taxon>Bacteria</taxon>
        <taxon>Pseudomonadati</taxon>
        <taxon>Pseudomonadota</taxon>
        <taxon>Gammaproteobacteria</taxon>
        <taxon>Pseudomonadales</taxon>
        <taxon>Marinobacteraceae</taxon>
        <taxon>Marinobacter</taxon>
    </lineage>
</organism>
<name>A0ABS3B8X4_9GAMM</name>
<accession>A0ABS3B8X4</accession>
<dbReference type="RefSeq" id="WP_029655022.1">
    <property type="nucleotide sequence ID" value="NZ_JAFKDB010000002.1"/>
</dbReference>
<evidence type="ECO:0000313" key="2">
    <source>
        <dbReference type="Proteomes" id="UP000664344"/>
    </source>
</evidence>
<protein>
    <recommendedName>
        <fullName evidence="3">SUKH-4 immunity protein of toxin-antitoxin system</fullName>
    </recommendedName>
</protein>
<reference evidence="1 2" key="1">
    <citation type="submission" date="2021-02" db="EMBL/GenBank/DDBJ databases">
        <title>PHA producing bacteria isolated from coastal sediment in Guangdong, Shenzhen.</title>
        <authorList>
            <person name="Zheng W."/>
            <person name="Yu S."/>
            <person name="Huang Y."/>
        </authorList>
    </citation>
    <scope>NUCLEOTIDE SEQUENCE [LARGE SCALE GENOMIC DNA]</scope>
    <source>
        <strain evidence="1 2">TN21-5</strain>
    </source>
</reference>
<evidence type="ECO:0000313" key="1">
    <source>
        <dbReference type="EMBL" id="MBN7768300.1"/>
    </source>
</evidence>
<dbReference type="Proteomes" id="UP000664344">
    <property type="component" value="Unassembled WGS sequence"/>
</dbReference>
<comment type="caution">
    <text evidence="1">The sequence shown here is derived from an EMBL/GenBank/DDBJ whole genome shotgun (WGS) entry which is preliminary data.</text>
</comment>